<keyword evidence="3" id="KW-1185">Reference proteome</keyword>
<dbReference type="Proteomes" id="UP000016543">
    <property type="component" value="Unassembled WGS sequence"/>
</dbReference>
<evidence type="ECO:0000313" key="2">
    <source>
        <dbReference type="EMBL" id="EAQ32633.1"/>
    </source>
</evidence>
<reference evidence="2 3" key="1">
    <citation type="submission" date="2006-01" db="EMBL/GenBank/DDBJ databases">
        <authorList>
            <person name="Brettar I."/>
            <person name="Hofle M."/>
            <person name="Ferriera S."/>
            <person name="Johnson J."/>
            <person name="Kravitz S."/>
            <person name="Halpern A."/>
            <person name="Remington K."/>
            <person name="Beeson K."/>
            <person name="Tran B."/>
            <person name="Rogers Y.-H."/>
            <person name="Friedman R."/>
            <person name="Venter J.C."/>
        </authorList>
    </citation>
    <scope>NUCLEOTIDE SEQUENCE [LARGE SCALE GENOMIC DNA]</scope>
    <source>
        <strain evidence="2 3">OS145</strain>
    </source>
</reference>
<comment type="subcellular location">
    <subcellularLocation>
        <location evidence="1">Cytoplasm</location>
    </subcellularLocation>
</comment>
<keyword evidence="1" id="KW-0698">rRNA processing</keyword>
<dbReference type="Pfam" id="PF04445">
    <property type="entry name" value="SAM_MT"/>
    <property type="match status" value="1"/>
</dbReference>
<comment type="caution">
    <text evidence="2">The sequence shown here is derived from an EMBL/GenBank/DDBJ whole genome shotgun (WGS) entry which is preliminary data.</text>
</comment>
<dbReference type="InterPro" id="IPR007536">
    <property type="entry name" value="16SrRNA_methylTrfase_J"/>
</dbReference>
<dbReference type="SUPFAM" id="SSF53335">
    <property type="entry name" value="S-adenosyl-L-methionine-dependent methyltransferases"/>
    <property type="match status" value="1"/>
</dbReference>
<keyword evidence="1" id="KW-0949">S-adenosyl-L-methionine</keyword>
<proteinExistence type="inferred from homology"/>
<keyword evidence="1" id="KW-0963">Cytoplasm</keyword>
<dbReference type="GO" id="GO:0032259">
    <property type="term" value="P:methylation"/>
    <property type="evidence" value="ECO:0007669"/>
    <property type="project" value="UniProtKB-KW"/>
</dbReference>
<protein>
    <recommendedName>
        <fullName evidence="1">Ribosomal RNA small subunit methyltransferase J</fullName>
        <ecNumber evidence="1">2.1.1.242</ecNumber>
    </recommendedName>
    <alternativeName>
        <fullName evidence="1">16S rRNA m2G1516 methyltransferase</fullName>
    </alternativeName>
    <alternativeName>
        <fullName evidence="1">rRNA (guanine-N(2)-)-methyltransferase</fullName>
    </alternativeName>
</protein>
<accession>A0ABM9WP09</accession>
<evidence type="ECO:0000313" key="3">
    <source>
        <dbReference type="Proteomes" id="UP000016543"/>
    </source>
</evidence>
<comment type="function">
    <text evidence="1">Specifically methylates the guanosine in position 1516 of 16S rRNA.</text>
</comment>
<dbReference type="Gene3D" id="3.40.50.150">
    <property type="entry name" value="Vaccinia Virus protein VP39"/>
    <property type="match status" value="1"/>
</dbReference>
<comment type="catalytic activity">
    <reaction evidence="1">
        <text>guanosine(1516) in 16S rRNA + S-adenosyl-L-methionine = N(2)-methylguanosine(1516) in 16S rRNA + S-adenosyl-L-homocysteine + H(+)</text>
        <dbReference type="Rhea" id="RHEA:43220"/>
        <dbReference type="Rhea" id="RHEA-COMP:10412"/>
        <dbReference type="Rhea" id="RHEA-COMP:10413"/>
        <dbReference type="ChEBI" id="CHEBI:15378"/>
        <dbReference type="ChEBI" id="CHEBI:57856"/>
        <dbReference type="ChEBI" id="CHEBI:59789"/>
        <dbReference type="ChEBI" id="CHEBI:74269"/>
        <dbReference type="ChEBI" id="CHEBI:74481"/>
        <dbReference type="EC" id="2.1.1.242"/>
    </reaction>
</comment>
<keyword evidence="1 2" id="KW-0489">Methyltransferase</keyword>
<feature type="binding site" evidence="1">
    <location>
        <begin position="90"/>
        <end position="91"/>
    </location>
    <ligand>
        <name>S-adenosyl-L-methionine</name>
        <dbReference type="ChEBI" id="CHEBI:59789"/>
    </ligand>
</feature>
<gene>
    <name evidence="1" type="primary">rsmJ</name>
    <name evidence="2" type="ORF">OS145_09183</name>
</gene>
<dbReference type="InterPro" id="IPR029063">
    <property type="entry name" value="SAM-dependent_MTases_sf"/>
</dbReference>
<comment type="caution">
    <text evidence="1">Lacks conserved residue(s) required for the propagation of feature annotation.</text>
</comment>
<name>A0ABM9WP09_9GAMM</name>
<evidence type="ECO:0000256" key="1">
    <source>
        <dbReference type="HAMAP-Rule" id="MF_01523"/>
    </source>
</evidence>
<sequence>MSSEFELQQTADGVQLVWTAGPKGIKPLHLDFRAGKSGYRAVNSSLKSESLIKALGITGKRKPSVLDATAGLARDALMVAAFGSSVDLIERHPMVRILLQDALERGRNGTDKIADCCRRMQLLEVEHVKQVSSEQYDVVYLDPMYPKSGKQRAQVKKDMQMFQQLVGGDEDANDLIAPALDAAKFRVVVKRPDHADFLGQREPNTQIKSKKHRFDVYIKQGFEQL</sequence>
<keyword evidence="1" id="KW-0808">Transferase</keyword>
<feature type="binding site" evidence="1">
    <location>
        <position position="142"/>
    </location>
    <ligand>
        <name>S-adenosyl-L-methionine</name>
        <dbReference type="ChEBI" id="CHEBI:59789"/>
    </ligand>
</feature>
<dbReference type="RefSeq" id="WP_006954606.1">
    <property type="nucleotide sequence ID" value="NZ_CH672403.1"/>
</dbReference>
<dbReference type="PANTHER" id="PTHR36112:SF1">
    <property type="entry name" value="RIBOSOMAL RNA SMALL SUBUNIT METHYLTRANSFERASE J"/>
    <property type="match status" value="1"/>
</dbReference>
<dbReference type="EMBL" id="AAMX01000004">
    <property type="protein sequence ID" value="EAQ32633.1"/>
    <property type="molecule type" value="Genomic_DNA"/>
</dbReference>
<organism evidence="2 3">
    <name type="scientific">Idiomarina baltica OS145</name>
    <dbReference type="NCBI Taxonomy" id="314276"/>
    <lineage>
        <taxon>Bacteria</taxon>
        <taxon>Pseudomonadati</taxon>
        <taxon>Pseudomonadota</taxon>
        <taxon>Gammaproteobacteria</taxon>
        <taxon>Alteromonadales</taxon>
        <taxon>Idiomarinaceae</taxon>
        <taxon>Idiomarina</taxon>
    </lineage>
</organism>
<feature type="binding site" evidence="1">
    <location>
        <begin position="74"/>
        <end position="75"/>
    </location>
    <ligand>
        <name>S-adenosyl-L-methionine</name>
        <dbReference type="ChEBI" id="CHEBI:59789"/>
    </ligand>
</feature>
<comment type="similarity">
    <text evidence="1">Belongs to the methyltransferase superfamily. RsmJ family.</text>
</comment>
<dbReference type="EC" id="2.1.1.242" evidence="1"/>
<dbReference type="GO" id="GO:0008168">
    <property type="term" value="F:methyltransferase activity"/>
    <property type="evidence" value="ECO:0007669"/>
    <property type="project" value="UniProtKB-KW"/>
</dbReference>
<dbReference type="HAMAP" id="MF_01523">
    <property type="entry name" value="16SrRNA_methyltr_J"/>
    <property type="match status" value="1"/>
</dbReference>
<dbReference type="PANTHER" id="PTHR36112">
    <property type="entry name" value="RIBOSOMAL RNA SMALL SUBUNIT METHYLTRANSFERASE J"/>
    <property type="match status" value="1"/>
</dbReference>